<name>A0ACC2F073_DALPE</name>
<keyword evidence="2" id="KW-1185">Reference proteome</keyword>
<dbReference type="EMBL" id="CM055764">
    <property type="protein sequence ID" value="KAJ7984737.1"/>
    <property type="molecule type" value="Genomic_DNA"/>
</dbReference>
<gene>
    <name evidence="1" type="ORF">DPEC_G00357870</name>
</gene>
<organism evidence="1 2">
    <name type="scientific">Dallia pectoralis</name>
    <name type="common">Alaska blackfish</name>
    <dbReference type="NCBI Taxonomy" id="75939"/>
    <lineage>
        <taxon>Eukaryota</taxon>
        <taxon>Metazoa</taxon>
        <taxon>Chordata</taxon>
        <taxon>Craniata</taxon>
        <taxon>Vertebrata</taxon>
        <taxon>Euteleostomi</taxon>
        <taxon>Actinopterygii</taxon>
        <taxon>Neopterygii</taxon>
        <taxon>Teleostei</taxon>
        <taxon>Protacanthopterygii</taxon>
        <taxon>Esociformes</taxon>
        <taxon>Umbridae</taxon>
        <taxon>Dallia</taxon>
    </lineage>
</organism>
<sequence>MKAVEDQVVEDEAGYQDEEESFFQDIDTLQKHGINMADLKKLKSVGICTVKGIQMTTRKALCNIKGLSEAKVDKIKEAAGKMLTNGFLTAFEYSAKRKQVFRITTGSLEFDKLLGGGMESMAITEAFGEFRTGKTQLSHTLCVTAQLPGEEGYTGGKVIFIDTENTLFVFFIKLTWVSSRPDRLKDIADRFNVDHDAVLDNVLYARAYTSEHQMELLDFVAAKFHEEGGVFKLLIIDSIMALFRVDFSGRGELAERQQKLAQMLSRLQKISEEYNVAVFVTNQMTADPGAGMSFQADPKKPIGGHILAHASTTRISLRKGRGEMRIAKIFDSPDMPENEATFAITPGGVADAKE</sequence>
<evidence type="ECO:0000313" key="2">
    <source>
        <dbReference type="Proteomes" id="UP001157502"/>
    </source>
</evidence>
<protein>
    <submittedName>
        <fullName evidence="1">Uncharacterized protein</fullName>
    </submittedName>
</protein>
<reference evidence="1" key="1">
    <citation type="submission" date="2021-05" db="EMBL/GenBank/DDBJ databases">
        <authorList>
            <person name="Pan Q."/>
            <person name="Jouanno E."/>
            <person name="Zahm M."/>
            <person name="Klopp C."/>
            <person name="Cabau C."/>
            <person name="Louis A."/>
            <person name="Berthelot C."/>
            <person name="Parey E."/>
            <person name="Roest Crollius H."/>
            <person name="Montfort J."/>
            <person name="Robinson-Rechavi M."/>
            <person name="Bouchez O."/>
            <person name="Lampietro C."/>
            <person name="Lopez Roques C."/>
            <person name="Donnadieu C."/>
            <person name="Postlethwait J."/>
            <person name="Bobe J."/>
            <person name="Dillon D."/>
            <person name="Chandos A."/>
            <person name="von Hippel F."/>
            <person name="Guiguen Y."/>
        </authorList>
    </citation>
    <scope>NUCLEOTIDE SEQUENCE</scope>
    <source>
        <strain evidence="1">YG-Jan2019</strain>
    </source>
</reference>
<comment type="caution">
    <text evidence="1">The sequence shown here is derived from an EMBL/GenBank/DDBJ whole genome shotgun (WGS) entry which is preliminary data.</text>
</comment>
<dbReference type="Proteomes" id="UP001157502">
    <property type="component" value="Chromosome 37"/>
</dbReference>
<evidence type="ECO:0000313" key="1">
    <source>
        <dbReference type="EMBL" id="KAJ7984737.1"/>
    </source>
</evidence>
<accession>A0ACC2F073</accession>
<proteinExistence type="predicted"/>